<accession>A0A9D2F650</accession>
<gene>
    <name evidence="4" type="primary">fliD</name>
    <name evidence="4" type="ORF">IAA20_04525</name>
</gene>
<evidence type="ECO:0000256" key="2">
    <source>
        <dbReference type="ARBA" id="ARBA00023143"/>
    </source>
</evidence>
<dbReference type="InterPro" id="IPR010810">
    <property type="entry name" value="Flagellin_hook_IN_motif"/>
</dbReference>
<comment type="subcellular location">
    <subcellularLocation>
        <location evidence="1">Bacterial flagellum</location>
    </subcellularLocation>
</comment>
<keyword evidence="4" id="KW-0969">Cilium</keyword>
<dbReference type="PANTHER" id="PTHR30288:SF0">
    <property type="entry name" value="FLAGELLAR HOOK-ASSOCIATED PROTEIN 2"/>
    <property type="match status" value="1"/>
</dbReference>
<dbReference type="Pfam" id="PF07196">
    <property type="entry name" value="Flagellin_IN"/>
    <property type="match status" value="1"/>
</dbReference>
<dbReference type="Proteomes" id="UP000824063">
    <property type="component" value="Unassembled WGS sequence"/>
</dbReference>
<dbReference type="Pfam" id="PF07195">
    <property type="entry name" value="FliD_C"/>
    <property type="match status" value="1"/>
</dbReference>
<proteinExistence type="predicted"/>
<keyword evidence="4" id="KW-0282">Flagellum</keyword>
<name>A0A9D2F650_9ENTE</name>
<dbReference type="GO" id="GO:0007155">
    <property type="term" value="P:cell adhesion"/>
    <property type="evidence" value="ECO:0007669"/>
    <property type="project" value="InterPro"/>
</dbReference>
<organism evidence="4 5">
    <name type="scientific">Candidatus Enterococcus avicola</name>
    <dbReference type="NCBI Taxonomy" id="2838561"/>
    <lineage>
        <taxon>Bacteria</taxon>
        <taxon>Bacillati</taxon>
        <taxon>Bacillota</taxon>
        <taxon>Bacilli</taxon>
        <taxon>Lactobacillales</taxon>
        <taxon>Enterococcaceae</taxon>
        <taxon>Enterococcus</taxon>
    </lineage>
</organism>
<comment type="caution">
    <text evidence="4">The sequence shown here is derived from an EMBL/GenBank/DDBJ whole genome shotgun (WGS) entry which is preliminary data.</text>
</comment>
<protein>
    <submittedName>
        <fullName evidence="4">Flagellar filament capping protein FliD</fullName>
    </submittedName>
</protein>
<evidence type="ECO:0000313" key="4">
    <source>
        <dbReference type="EMBL" id="HIZ53185.1"/>
    </source>
</evidence>
<dbReference type="EMBL" id="DXBN01000104">
    <property type="protein sequence ID" value="HIZ53185.1"/>
    <property type="molecule type" value="Genomic_DNA"/>
</dbReference>
<keyword evidence="4" id="KW-0966">Cell projection</keyword>
<dbReference type="AlphaFoldDB" id="A0A9D2F650"/>
<dbReference type="InterPro" id="IPR010809">
    <property type="entry name" value="FliD_C"/>
</dbReference>
<feature type="domain" description="Flagellar hook-associated protein 2 C-terminal" evidence="3">
    <location>
        <begin position="70"/>
        <end position="304"/>
    </location>
</feature>
<reference evidence="4" key="2">
    <citation type="submission" date="2021-04" db="EMBL/GenBank/DDBJ databases">
        <authorList>
            <person name="Gilroy R."/>
        </authorList>
    </citation>
    <scope>NUCLEOTIDE SEQUENCE</scope>
    <source>
        <strain evidence="4">CHK172-16539</strain>
    </source>
</reference>
<feature type="non-terminal residue" evidence="4">
    <location>
        <position position="1"/>
    </location>
</feature>
<evidence type="ECO:0000313" key="5">
    <source>
        <dbReference type="Proteomes" id="UP000824063"/>
    </source>
</evidence>
<dbReference type="InterPro" id="IPR040026">
    <property type="entry name" value="FliD"/>
</dbReference>
<sequence>FTIAIDSKDNLKDVVTKINETAKESGINAVIMDNRLVLTDSKTGNRDLQISGDMVEAVGLGADSTKTVGVDAKFNLNGIEMTRQSNEIDDMIDGITLELKATSSDTVKLSLKNDTEKLKTTVKDFVSQYNSLMTFVNESASVGDPSAKDNKTGALSGDSSLVRLQTELRNLIAPPHTQGSVLKATELGLSISDRQGTLSFDEKKFDAMLKKDPNAVKDFFYKGEKAAGETKPNESGYTTQLKAIADKYLVDKTGEKGVIASKFDSYEIAIKDLNKQITRFDEVLEQKKARYVDMFSRLDQAMMEAESQMAWLSSQVASFSGGN</sequence>
<dbReference type="GO" id="GO:0071973">
    <property type="term" value="P:bacterial-type flagellum-dependent cell motility"/>
    <property type="evidence" value="ECO:0007669"/>
    <property type="project" value="TreeGrafter"/>
</dbReference>
<reference evidence="4" key="1">
    <citation type="journal article" date="2021" name="PeerJ">
        <title>Extensive microbial diversity within the chicken gut microbiome revealed by metagenomics and culture.</title>
        <authorList>
            <person name="Gilroy R."/>
            <person name="Ravi A."/>
            <person name="Getino M."/>
            <person name="Pursley I."/>
            <person name="Horton D.L."/>
            <person name="Alikhan N.F."/>
            <person name="Baker D."/>
            <person name="Gharbi K."/>
            <person name="Hall N."/>
            <person name="Watson M."/>
            <person name="Adriaenssens E.M."/>
            <person name="Foster-Nyarko E."/>
            <person name="Jarju S."/>
            <person name="Secka A."/>
            <person name="Antonio M."/>
            <person name="Oren A."/>
            <person name="Chaudhuri R.R."/>
            <person name="La Ragione R."/>
            <person name="Hildebrand F."/>
            <person name="Pallen M.J."/>
        </authorList>
    </citation>
    <scope>NUCLEOTIDE SEQUENCE</scope>
    <source>
        <strain evidence="4">CHK172-16539</strain>
    </source>
</reference>
<evidence type="ECO:0000259" key="3">
    <source>
        <dbReference type="Pfam" id="PF07195"/>
    </source>
</evidence>
<dbReference type="GO" id="GO:0009421">
    <property type="term" value="C:bacterial-type flagellum filament cap"/>
    <property type="evidence" value="ECO:0007669"/>
    <property type="project" value="InterPro"/>
</dbReference>
<keyword evidence="2" id="KW-0975">Bacterial flagellum</keyword>
<dbReference type="PANTHER" id="PTHR30288">
    <property type="entry name" value="FLAGELLAR CAP/ASSEMBLY PROTEIN FLID"/>
    <property type="match status" value="1"/>
</dbReference>
<evidence type="ECO:0000256" key="1">
    <source>
        <dbReference type="ARBA" id="ARBA00004365"/>
    </source>
</evidence>